<feature type="compositionally biased region" description="Polar residues" evidence="12">
    <location>
        <begin position="1817"/>
        <end position="1832"/>
    </location>
</feature>
<gene>
    <name evidence="16" type="ORF">GPM918_LOCUS7234</name>
    <name evidence="17" type="ORF">SRO942_LOCUS7226</name>
</gene>
<dbReference type="Proteomes" id="UP000663829">
    <property type="component" value="Unassembled WGS sequence"/>
</dbReference>
<dbReference type="InterPro" id="IPR044926">
    <property type="entry name" value="RGS_subdomain_2"/>
</dbReference>
<dbReference type="Gene3D" id="1.20.900.10">
    <property type="entry name" value="Dbl homology (DH) domain"/>
    <property type="match status" value="1"/>
</dbReference>
<keyword evidence="3" id="KW-0343">GTPase activation</keyword>
<feature type="compositionally biased region" description="Low complexity" evidence="12">
    <location>
        <begin position="308"/>
        <end position="332"/>
    </location>
</feature>
<dbReference type="InterPro" id="IPR036305">
    <property type="entry name" value="RGS_sf"/>
</dbReference>
<feature type="compositionally biased region" description="Polar residues" evidence="12">
    <location>
        <begin position="398"/>
        <end position="412"/>
    </location>
</feature>
<feature type="region of interest" description="Disordered" evidence="12">
    <location>
        <begin position="1669"/>
        <end position="1717"/>
    </location>
</feature>
<feature type="compositionally biased region" description="Low complexity" evidence="12">
    <location>
        <begin position="174"/>
        <end position="200"/>
    </location>
</feature>
<dbReference type="PROSITE" id="PS50081">
    <property type="entry name" value="ZF_DAG_PE_2"/>
    <property type="match status" value="1"/>
</dbReference>
<feature type="compositionally biased region" description="Basic and acidic residues" evidence="12">
    <location>
        <begin position="958"/>
        <end position="968"/>
    </location>
</feature>
<reference evidence="16" key="1">
    <citation type="submission" date="2021-02" db="EMBL/GenBank/DDBJ databases">
        <authorList>
            <person name="Nowell W R."/>
        </authorList>
    </citation>
    <scope>NUCLEOTIDE SEQUENCE</scope>
</reference>
<dbReference type="CDD" id="cd00160">
    <property type="entry name" value="RhoGEF"/>
    <property type="match status" value="1"/>
</dbReference>
<keyword evidence="6" id="KW-0344">Guanine-nucleotide releasing factor</keyword>
<evidence type="ECO:0000256" key="3">
    <source>
        <dbReference type="ARBA" id="ARBA00022468"/>
    </source>
</evidence>
<evidence type="ECO:0000259" key="14">
    <source>
        <dbReference type="PROSITE" id="PS50081"/>
    </source>
</evidence>
<dbReference type="Pfam" id="PF00621">
    <property type="entry name" value="RhoGEF"/>
    <property type="match status" value="1"/>
</dbReference>
<feature type="compositionally biased region" description="Basic and acidic residues" evidence="12">
    <location>
        <begin position="1863"/>
        <end position="1872"/>
    </location>
</feature>
<evidence type="ECO:0000256" key="5">
    <source>
        <dbReference type="ARBA" id="ARBA00022553"/>
    </source>
</evidence>
<dbReference type="SUPFAM" id="SSF103657">
    <property type="entry name" value="BAR/IMD domain-like"/>
    <property type="match status" value="1"/>
</dbReference>
<keyword evidence="8" id="KW-0862">Zinc</keyword>
<keyword evidence="10" id="KW-0472">Membrane</keyword>
<evidence type="ECO:0000256" key="12">
    <source>
        <dbReference type="SAM" id="MobiDB-lite"/>
    </source>
</evidence>
<dbReference type="SUPFAM" id="SSF57889">
    <property type="entry name" value="Cysteine-rich domain"/>
    <property type="match status" value="1"/>
</dbReference>
<dbReference type="InterPro" id="IPR002219">
    <property type="entry name" value="PKC_DAG/PE"/>
</dbReference>
<dbReference type="PROSITE" id="PS50010">
    <property type="entry name" value="DH_2"/>
    <property type="match status" value="1"/>
</dbReference>
<evidence type="ECO:0000256" key="9">
    <source>
        <dbReference type="ARBA" id="ARBA00023054"/>
    </source>
</evidence>
<keyword evidence="7" id="KW-0479">Metal-binding</keyword>
<proteinExistence type="predicted"/>
<name>A0A813Y1V1_9BILA</name>
<dbReference type="InterPro" id="IPR016137">
    <property type="entry name" value="RGS"/>
</dbReference>
<feature type="region of interest" description="Disordered" evidence="12">
    <location>
        <begin position="958"/>
        <end position="1011"/>
    </location>
</feature>
<feature type="domain" description="Phorbol-ester/DAG-type" evidence="14">
    <location>
        <begin position="832"/>
        <end position="881"/>
    </location>
</feature>
<feature type="compositionally biased region" description="Basic residues" evidence="12">
    <location>
        <begin position="337"/>
        <end position="346"/>
    </location>
</feature>
<dbReference type="PANTHER" id="PTHR45872">
    <property type="entry name" value="RHO GUANINE NUCLEOTIDE EXCHANGE FACTOR 2, ISOFORM D"/>
    <property type="match status" value="1"/>
</dbReference>
<dbReference type="InterPro" id="IPR015212">
    <property type="entry name" value="RGS-like_dom"/>
</dbReference>
<feature type="region of interest" description="Disordered" evidence="12">
    <location>
        <begin position="297"/>
        <end position="354"/>
    </location>
</feature>
<feature type="region of interest" description="Disordered" evidence="12">
    <location>
        <begin position="887"/>
        <end position="911"/>
    </location>
</feature>
<dbReference type="GO" id="GO:0005085">
    <property type="term" value="F:guanyl-nucleotide exchange factor activity"/>
    <property type="evidence" value="ECO:0007669"/>
    <property type="project" value="UniProtKB-KW"/>
</dbReference>
<evidence type="ECO:0000313" key="16">
    <source>
        <dbReference type="EMBL" id="CAF0873661.1"/>
    </source>
</evidence>
<evidence type="ECO:0000256" key="4">
    <source>
        <dbReference type="ARBA" id="ARBA00022490"/>
    </source>
</evidence>
<feature type="region of interest" description="Disordered" evidence="12">
    <location>
        <begin position="394"/>
        <end position="428"/>
    </location>
</feature>
<accession>A0A813Y1V1</accession>
<feature type="compositionally biased region" description="Polar residues" evidence="12">
    <location>
        <begin position="1694"/>
        <end position="1717"/>
    </location>
</feature>
<dbReference type="SUPFAM" id="SSF48097">
    <property type="entry name" value="Regulator of G-protein signaling, RGS"/>
    <property type="match status" value="1"/>
</dbReference>
<dbReference type="InterPro" id="IPR000219">
    <property type="entry name" value="DH_dom"/>
</dbReference>
<dbReference type="SUPFAM" id="SSF50729">
    <property type="entry name" value="PH domain-like"/>
    <property type="match status" value="1"/>
</dbReference>
<evidence type="ECO:0000256" key="2">
    <source>
        <dbReference type="ARBA" id="ARBA00004496"/>
    </source>
</evidence>
<dbReference type="SMART" id="SM00325">
    <property type="entry name" value="RhoGEF"/>
    <property type="match status" value="1"/>
</dbReference>
<sequence length="1872" mass="211547">MATATAVNCPMLFQVGKLGTVRVDRTVDAYAESTKSQQTSTQPCSVALRQLSRKTPSSAQLICSAVPLSIQQPTSSYVPITKWIGGGEEDQQTNNSDIAVIYSVVRNSSISSSKRTPSPKLITISSNIPIPTTRSKQYVIEQPPVDKDYSINSIAVTHTSKHAQIKSLIADRLSSNQNSNSSPFPSSPSSPKSATSLPTPYLNPSISPSIRIQTSTSFTSHDRKPLHQKRPYSFRMCTPMNNETSTPSKTSPSPPPPTLRRRSFRTTPRNVIERQLSNLSGRVSQLHEQFIQRLSDLASSSHRQRNRSLTSLHTTSSTNCTTNTSSPSPGTSDKSKTSHRKLVKPRPKSETYDDHHRIAIAGAAALPPIVVPSNQSAGSYASLTLLGHPIPKTPQKYPVTNQNGSFRSYPSVSDSIASSHSTTSANINSINNNDIKKIREKYEQSIKQFESLKKEYERQKAKNNSTKVQQLEQQIKQYEIQLNEFKRRLDLVEKQNSLPESTMLNAMTTVSNNTTGSTTSVVTTNREPVNSPFQTIKRKLHGNKHDMYDLVKYWDGSLIPNDEKFNFRRDGIDSEDESPHINNHNAFDPKLLTHSYSTSLSSFDDISLLVLSANWAPLTVFLNFLLTTTNNDPSYLLFYIFIEELMRLRKTDKNELIRWIFEIHSTFTMNGSPLYINLPQQQVDSLNRYFDNSETSREEDTKTLFNDAKEYAKNYITQNQLTEFNHKRTLGFVNLYGDLATIHDRSKQQHFIEEVLKPHIESIYKPNIDDWNGIKNGRDLALICSLATYLKRCDIKKCGNIPLDKIPKFFDKEQRRFMAKLQRPNPVKKIKDHLFYEHQFTSATLCQLCNRPLWGINYQGYCCQYCQQAFHRECTVSAEKCSKDRKNALSTKLKKPPNRNPPSPSHADSIHERREGSLANDVYEPLYDNSDATIGGLMLPDKASQDYKNATNLGRCYSERLRPHERPVQSKNRSTSVLQLNNPQLGDRTVDEFLNQPPDDNQDPNSKTTTSDLIVNTISQESILAAGSGTDGDSDLDADVNTLPNLKDDIIPDSAFKHLKAKEIKLQITINELIHTERTHLKSLKIMRKCFKEPMERFPGMSPVELDCIFRNLDQLIELHTQFKIALRQHREQAENHIVREIGDLVLKFLDGEKGDQFAKACAYFIEDQSQALKLIKKKEQSPDFAALMRNCESNPLCRRLTLKDYLPSIMTRFTKYKMLFESMLKFCDDSIENVKLTKCAECAGNILRHMNTARLKKEQELLLKQIKQNLDVQVPSIDAAHLYSCLEVTNNRLIHSGTLKLLPDDKLQKTEFECCLFDDIFVFFQKIPITSEQRGIEESYRYVLKEHQRDATNGRHTRPKQGGRFQQNFFLTPIIRLDHLLIKKKACGGARSFYVIDTDKKQLIEVEANSKDDLEKWIERIEKARKPFEKQKLLSGNEKSLQAATTSLTTRPVIVEESLQLVEPNQVKSEQLTLIEDNPSSLINVITEKDKDIKRLLKEKEMLLARLLNIREEQISDSSPGYVASIYSKIGTGGDCIDALACASSYHNQLIQMINNTQTKTATEKKLSSISTQSLWTLVTQLGEQLALAMKSARSVQQSSNRNNKLLRELRLQNVEMGESNDDLNEPDLRRNSSSSSVVTVTPSISDISRSNPTFDLNESISMTSVHSSESLGYGSESHLSTASQQQHQQEQSNTKSFSNTIVNSRPLSFPNSQPHSAGLVALTSTVLSSPQQASSITDLDEAMKTPSHPSVSLNSNARQLHVATVVEEKWGLDDELENENNTENDDIESDDNDSETDEIIEYPSAVAQKQQQQQIIRSNSNNTLSTSMEAQTAHLDLEDDDEIYDNVHNSKKSDNEDEDDSRTLKHSSEA</sequence>
<dbReference type="InterPro" id="IPR046349">
    <property type="entry name" value="C1-like_sf"/>
</dbReference>
<dbReference type="InterPro" id="IPR041020">
    <property type="entry name" value="PH_16"/>
</dbReference>
<protein>
    <submittedName>
        <fullName evidence="16">Uncharacterized protein</fullName>
    </submittedName>
</protein>
<feature type="region of interest" description="Disordered" evidence="12">
    <location>
        <begin position="1773"/>
        <end position="1872"/>
    </location>
</feature>
<organism evidence="16 18">
    <name type="scientific">Didymodactylos carnosus</name>
    <dbReference type="NCBI Taxonomy" id="1234261"/>
    <lineage>
        <taxon>Eukaryota</taxon>
        <taxon>Metazoa</taxon>
        <taxon>Spiralia</taxon>
        <taxon>Gnathifera</taxon>
        <taxon>Rotifera</taxon>
        <taxon>Eurotatoria</taxon>
        <taxon>Bdelloidea</taxon>
        <taxon>Philodinida</taxon>
        <taxon>Philodinidae</taxon>
        <taxon>Didymodactylos</taxon>
    </lineage>
</organism>
<evidence type="ECO:0000256" key="6">
    <source>
        <dbReference type="ARBA" id="ARBA00022658"/>
    </source>
</evidence>
<dbReference type="InterPro" id="IPR001849">
    <property type="entry name" value="PH_domain"/>
</dbReference>
<dbReference type="GO" id="GO:0001664">
    <property type="term" value="F:G protein-coupled receptor binding"/>
    <property type="evidence" value="ECO:0007669"/>
    <property type="project" value="TreeGrafter"/>
</dbReference>
<evidence type="ECO:0000259" key="13">
    <source>
        <dbReference type="PROSITE" id="PS50010"/>
    </source>
</evidence>
<dbReference type="Gene3D" id="3.30.60.20">
    <property type="match status" value="1"/>
</dbReference>
<dbReference type="GO" id="GO:0005096">
    <property type="term" value="F:GTPase activator activity"/>
    <property type="evidence" value="ECO:0007669"/>
    <property type="project" value="UniProtKB-KW"/>
</dbReference>
<feature type="region of interest" description="Disordered" evidence="12">
    <location>
        <begin position="174"/>
        <end position="269"/>
    </location>
</feature>
<evidence type="ECO:0000313" key="17">
    <source>
        <dbReference type="EMBL" id="CAF3660676.1"/>
    </source>
</evidence>
<evidence type="ECO:0000256" key="1">
    <source>
        <dbReference type="ARBA" id="ARBA00004370"/>
    </source>
</evidence>
<dbReference type="Pfam" id="PF00130">
    <property type="entry name" value="C1_1"/>
    <property type="match status" value="1"/>
</dbReference>
<evidence type="ECO:0000256" key="10">
    <source>
        <dbReference type="ARBA" id="ARBA00023136"/>
    </source>
</evidence>
<dbReference type="Gene3D" id="1.10.167.10">
    <property type="entry name" value="Regulator of G-protein Signalling 4, domain 2"/>
    <property type="match status" value="1"/>
</dbReference>
<feature type="domain" description="RGS" evidence="15">
    <location>
        <begin position="620"/>
        <end position="724"/>
    </location>
</feature>
<keyword evidence="5" id="KW-0597">Phosphoprotein</keyword>
<feature type="compositionally biased region" description="Low complexity" evidence="12">
    <location>
        <begin position="1634"/>
        <end position="1650"/>
    </location>
</feature>
<dbReference type="GO" id="GO:0046872">
    <property type="term" value="F:metal ion binding"/>
    <property type="evidence" value="ECO:0007669"/>
    <property type="project" value="UniProtKB-KW"/>
</dbReference>
<keyword evidence="9 11" id="KW-0175">Coiled coil</keyword>
<comment type="caution">
    <text evidence="16">The sequence shown here is derived from an EMBL/GenBank/DDBJ whole genome shotgun (WGS) entry which is preliminary data.</text>
</comment>
<feature type="region of interest" description="Disordered" evidence="12">
    <location>
        <begin position="1618"/>
        <end position="1654"/>
    </location>
</feature>
<feature type="compositionally biased region" description="Polar residues" evidence="12">
    <location>
        <begin position="202"/>
        <end position="219"/>
    </location>
</feature>
<dbReference type="GO" id="GO:0007186">
    <property type="term" value="P:G protein-coupled receptor signaling pathway"/>
    <property type="evidence" value="ECO:0007669"/>
    <property type="project" value="TreeGrafter"/>
</dbReference>
<dbReference type="InterPro" id="IPR011993">
    <property type="entry name" value="PH-like_dom_sf"/>
</dbReference>
<feature type="compositionally biased region" description="Polar residues" evidence="12">
    <location>
        <begin position="969"/>
        <end position="984"/>
    </location>
</feature>
<dbReference type="EMBL" id="CAJOBC010001168">
    <property type="protein sequence ID" value="CAF3660676.1"/>
    <property type="molecule type" value="Genomic_DNA"/>
</dbReference>
<evidence type="ECO:0000256" key="11">
    <source>
        <dbReference type="SAM" id="Coils"/>
    </source>
</evidence>
<dbReference type="Gene3D" id="2.30.29.30">
    <property type="entry name" value="Pleckstrin-homology domain (PH domain)/Phosphotyrosine-binding domain (PTB)"/>
    <property type="match status" value="1"/>
</dbReference>
<feature type="coiled-coil region" evidence="11">
    <location>
        <begin position="1487"/>
        <end position="1514"/>
    </location>
</feature>
<dbReference type="InterPro" id="IPR027267">
    <property type="entry name" value="AH/BAR_dom_sf"/>
</dbReference>
<dbReference type="InterPro" id="IPR035899">
    <property type="entry name" value="DBL_dom_sf"/>
</dbReference>
<keyword evidence="18" id="KW-1185">Reference proteome</keyword>
<comment type="subcellular location">
    <subcellularLocation>
        <location evidence="2">Cytoplasm</location>
    </subcellularLocation>
    <subcellularLocation>
        <location evidence="1">Membrane</location>
    </subcellularLocation>
</comment>
<evidence type="ECO:0000256" key="8">
    <source>
        <dbReference type="ARBA" id="ARBA00022833"/>
    </source>
</evidence>
<feature type="domain" description="DH" evidence="13">
    <location>
        <begin position="1065"/>
        <end position="1254"/>
    </location>
</feature>
<feature type="coiled-coil region" evidence="11">
    <location>
        <begin position="432"/>
        <end position="495"/>
    </location>
</feature>
<dbReference type="PANTHER" id="PTHR45872:SF2">
    <property type="entry name" value="RHO GUANINE NUCLEOTIDE EXCHANGE FACTOR 2, ISOFORM D"/>
    <property type="match status" value="1"/>
</dbReference>
<dbReference type="Proteomes" id="UP000681722">
    <property type="component" value="Unassembled WGS sequence"/>
</dbReference>
<dbReference type="SMART" id="SM00233">
    <property type="entry name" value="PH"/>
    <property type="match status" value="1"/>
</dbReference>
<dbReference type="GO" id="GO:0005737">
    <property type="term" value="C:cytoplasm"/>
    <property type="evidence" value="ECO:0007669"/>
    <property type="project" value="UniProtKB-SubCell"/>
</dbReference>
<evidence type="ECO:0000259" key="15">
    <source>
        <dbReference type="PROSITE" id="PS50132"/>
    </source>
</evidence>
<dbReference type="GO" id="GO:0016020">
    <property type="term" value="C:membrane"/>
    <property type="evidence" value="ECO:0007669"/>
    <property type="project" value="UniProtKB-SubCell"/>
</dbReference>
<keyword evidence="4" id="KW-0963">Cytoplasm</keyword>
<dbReference type="PROSITE" id="PS50132">
    <property type="entry name" value="RGS"/>
    <property type="match status" value="1"/>
</dbReference>
<dbReference type="EMBL" id="CAJNOQ010001169">
    <property type="protein sequence ID" value="CAF0873661.1"/>
    <property type="molecule type" value="Genomic_DNA"/>
</dbReference>
<dbReference type="PROSITE" id="PS00479">
    <property type="entry name" value="ZF_DAG_PE_1"/>
    <property type="match status" value="1"/>
</dbReference>
<dbReference type="SUPFAM" id="SSF48065">
    <property type="entry name" value="DBL homology domain (DH-domain)"/>
    <property type="match status" value="1"/>
</dbReference>
<feature type="compositionally biased region" description="Acidic residues" evidence="12">
    <location>
        <begin position="1775"/>
        <end position="1802"/>
    </location>
</feature>
<dbReference type="SMART" id="SM00109">
    <property type="entry name" value="C1"/>
    <property type="match status" value="1"/>
</dbReference>
<dbReference type="OrthoDB" id="2272012at2759"/>
<feature type="compositionally biased region" description="Low complexity" evidence="12">
    <location>
        <begin position="413"/>
        <end position="428"/>
    </location>
</feature>
<evidence type="ECO:0000313" key="18">
    <source>
        <dbReference type="Proteomes" id="UP000663829"/>
    </source>
</evidence>
<dbReference type="Pfam" id="PF09128">
    <property type="entry name" value="RGS-like"/>
    <property type="match status" value="1"/>
</dbReference>
<dbReference type="Pfam" id="PF17838">
    <property type="entry name" value="PH_16"/>
    <property type="match status" value="1"/>
</dbReference>
<evidence type="ECO:0000256" key="7">
    <source>
        <dbReference type="ARBA" id="ARBA00022723"/>
    </source>
</evidence>